<comment type="pathway">
    <text evidence="3 19">Carbohydrate degradation; glycolysis; pyruvate from D-glyceraldehyde 3-phosphate: step 5/5.</text>
</comment>
<dbReference type="GO" id="GO:0005524">
    <property type="term" value="F:ATP binding"/>
    <property type="evidence" value="ECO:0007669"/>
    <property type="project" value="UniProtKB-KW"/>
</dbReference>
<dbReference type="PRINTS" id="PR01050">
    <property type="entry name" value="PYRUVTKNASE"/>
</dbReference>
<comment type="cofactor">
    <cofactor evidence="1">
        <name>Mg(2+)</name>
        <dbReference type="ChEBI" id="CHEBI:18420"/>
    </cofactor>
</comment>
<dbReference type="SUPFAM" id="SSF50800">
    <property type="entry name" value="PK beta-barrel domain-like"/>
    <property type="match status" value="1"/>
</dbReference>
<dbReference type="EC" id="2.7.1.40" evidence="6 18"/>
<dbReference type="FunFam" id="3.40.1380.20:FF:000009">
    <property type="entry name" value="Pyruvate kinase"/>
    <property type="match status" value="1"/>
</dbReference>
<proteinExistence type="inferred from homology"/>
<evidence type="ECO:0000256" key="17">
    <source>
        <dbReference type="ARBA" id="ARBA00048152"/>
    </source>
</evidence>
<evidence type="ECO:0000256" key="7">
    <source>
        <dbReference type="ARBA" id="ARBA00018587"/>
    </source>
</evidence>
<evidence type="ECO:0000256" key="6">
    <source>
        <dbReference type="ARBA" id="ARBA00012142"/>
    </source>
</evidence>
<dbReference type="Proteomes" id="UP000243342">
    <property type="component" value="Unassembled WGS sequence"/>
</dbReference>
<accession>A0A1J7B9Y5</accession>
<dbReference type="GO" id="GO:0004743">
    <property type="term" value="F:pyruvate kinase activity"/>
    <property type="evidence" value="ECO:0007669"/>
    <property type="project" value="UniProtKB-UniRule"/>
</dbReference>
<sequence>MRRAKIVCTLGPATDSYEQIRALAEAGMNVARFNLSHGSYAEHEERFHRIRKVAEETGRQIGILVDLQGPKIRLDTFAEGPVLLERGDEFTISTEDVVGDRSCCGTTFKGLAADVSRGERILVDDGKVTLEVTDVEGPRVHTMVIEGGMVSDHKGLNLPGVAVSVPALSEKDREDLRWGLRMKADMIALSFVRSGADVVDVHKIMDEVGLRLPVIAKVEKPQAVEALEEIVDAFDGVMVARGDLGVEMPLEQVPLVQKRAVKLCKRNAKPVIVATQMLESMITSSRPTRAEASDVANAVLDGADAVMLSGETSVGKYPVETVKTMSRIVEAAEAEELAHGLPELTKAQKPRTQGGAVARAAADMGDFLNAKFLVAFTQSGDTARRLSRYRSPIPVLAFSPDETVRNQLALSWGVETFHSPLAKHTDEMVEQVDAELLRLGRCAKGDLVVITAGSPPGVPGSTNLVRIHHIGEDDTPKH</sequence>
<evidence type="ECO:0000256" key="15">
    <source>
        <dbReference type="ARBA" id="ARBA00023152"/>
    </source>
</evidence>
<dbReference type="NCBIfam" id="NF004886">
    <property type="entry name" value="PRK06247.1"/>
    <property type="match status" value="1"/>
</dbReference>
<dbReference type="InterPro" id="IPR018209">
    <property type="entry name" value="Pyrv_Knase_AS"/>
</dbReference>
<keyword evidence="23" id="KW-1185">Reference proteome</keyword>
<evidence type="ECO:0000256" key="12">
    <source>
        <dbReference type="ARBA" id="ARBA00022840"/>
    </source>
</evidence>
<keyword evidence="14" id="KW-0630">Potassium</keyword>
<evidence type="ECO:0000256" key="5">
    <source>
        <dbReference type="ARBA" id="ARBA00011881"/>
    </source>
</evidence>
<dbReference type="EMBL" id="MLCF01000156">
    <property type="protein sequence ID" value="OIV35422.1"/>
    <property type="molecule type" value="Genomic_DNA"/>
</dbReference>
<evidence type="ECO:0000256" key="18">
    <source>
        <dbReference type="NCBIfam" id="TIGR01064"/>
    </source>
</evidence>
<evidence type="ECO:0000259" key="20">
    <source>
        <dbReference type="Pfam" id="PF00224"/>
    </source>
</evidence>
<dbReference type="GO" id="GO:0030955">
    <property type="term" value="F:potassium ion binding"/>
    <property type="evidence" value="ECO:0007669"/>
    <property type="project" value="UniProtKB-UniRule"/>
</dbReference>
<evidence type="ECO:0000256" key="10">
    <source>
        <dbReference type="ARBA" id="ARBA00022741"/>
    </source>
</evidence>
<keyword evidence="10" id="KW-0547">Nucleotide-binding</keyword>
<dbReference type="PANTHER" id="PTHR11817">
    <property type="entry name" value="PYRUVATE KINASE"/>
    <property type="match status" value="1"/>
</dbReference>
<evidence type="ECO:0000256" key="4">
    <source>
        <dbReference type="ARBA" id="ARBA00008663"/>
    </source>
</evidence>
<evidence type="ECO:0000256" key="19">
    <source>
        <dbReference type="RuleBase" id="RU000504"/>
    </source>
</evidence>
<dbReference type="PROSITE" id="PS00110">
    <property type="entry name" value="PYRUVATE_KINASE"/>
    <property type="match status" value="1"/>
</dbReference>
<comment type="cofactor">
    <cofactor evidence="2">
        <name>K(+)</name>
        <dbReference type="ChEBI" id="CHEBI:29103"/>
    </cofactor>
</comment>
<dbReference type="NCBIfam" id="NF004491">
    <property type="entry name" value="PRK05826.1"/>
    <property type="match status" value="1"/>
</dbReference>
<evidence type="ECO:0000256" key="1">
    <source>
        <dbReference type="ARBA" id="ARBA00001946"/>
    </source>
</evidence>
<dbReference type="UniPathway" id="UPA00109">
    <property type="reaction ID" value="UER00188"/>
</dbReference>
<reference evidence="22 23" key="1">
    <citation type="submission" date="2016-10" db="EMBL/GenBank/DDBJ databases">
        <title>Genome sequence of Streptomyces gilvigriseus MUSC 26.</title>
        <authorList>
            <person name="Lee L.-H."/>
            <person name="Ser H.-L."/>
        </authorList>
    </citation>
    <scope>NUCLEOTIDE SEQUENCE [LARGE SCALE GENOMIC DNA]</scope>
    <source>
        <strain evidence="22 23">MUSC 26</strain>
    </source>
</reference>
<evidence type="ECO:0000256" key="14">
    <source>
        <dbReference type="ARBA" id="ARBA00022958"/>
    </source>
</evidence>
<organism evidence="22 23">
    <name type="scientific">Mangrovactinospora gilvigrisea</name>
    <dbReference type="NCBI Taxonomy" id="1428644"/>
    <lineage>
        <taxon>Bacteria</taxon>
        <taxon>Bacillati</taxon>
        <taxon>Actinomycetota</taxon>
        <taxon>Actinomycetes</taxon>
        <taxon>Kitasatosporales</taxon>
        <taxon>Streptomycetaceae</taxon>
        <taxon>Mangrovactinospora</taxon>
    </lineage>
</organism>
<evidence type="ECO:0000256" key="11">
    <source>
        <dbReference type="ARBA" id="ARBA00022777"/>
    </source>
</evidence>
<evidence type="ECO:0000313" key="23">
    <source>
        <dbReference type="Proteomes" id="UP000243342"/>
    </source>
</evidence>
<dbReference type="InterPro" id="IPR011037">
    <property type="entry name" value="Pyrv_Knase-like_insert_dom_sf"/>
</dbReference>
<evidence type="ECO:0000256" key="2">
    <source>
        <dbReference type="ARBA" id="ARBA00001958"/>
    </source>
</evidence>
<keyword evidence="11 19" id="KW-0418">Kinase</keyword>
<dbReference type="STRING" id="1428644.BIV57_21770"/>
<dbReference type="InterPro" id="IPR015813">
    <property type="entry name" value="Pyrv/PenolPyrv_kinase-like_dom"/>
</dbReference>
<dbReference type="InterPro" id="IPR015793">
    <property type="entry name" value="Pyrv_Knase_brl"/>
</dbReference>
<dbReference type="InterPro" id="IPR015795">
    <property type="entry name" value="Pyrv_Knase_C"/>
</dbReference>
<dbReference type="NCBIfam" id="NF004978">
    <property type="entry name" value="PRK06354.1"/>
    <property type="match status" value="1"/>
</dbReference>
<evidence type="ECO:0000256" key="16">
    <source>
        <dbReference type="ARBA" id="ARBA00023317"/>
    </source>
</evidence>
<dbReference type="RefSeq" id="WP_071658642.1">
    <property type="nucleotide sequence ID" value="NZ_MLCF01000156.1"/>
</dbReference>
<keyword evidence="13 19" id="KW-0460">Magnesium</keyword>
<evidence type="ECO:0000313" key="22">
    <source>
        <dbReference type="EMBL" id="OIV35422.1"/>
    </source>
</evidence>
<dbReference type="GO" id="GO:0016301">
    <property type="term" value="F:kinase activity"/>
    <property type="evidence" value="ECO:0007669"/>
    <property type="project" value="UniProtKB-KW"/>
</dbReference>
<evidence type="ECO:0000256" key="9">
    <source>
        <dbReference type="ARBA" id="ARBA00022723"/>
    </source>
</evidence>
<evidence type="ECO:0000259" key="21">
    <source>
        <dbReference type="Pfam" id="PF02887"/>
    </source>
</evidence>
<dbReference type="InterPro" id="IPR040442">
    <property type="entry name" value="Pyrv_kinase-like_dom_sf"/>
</dbReference>
<comment type="catalytic activity">
    <reaction evidence="17 19">
        <text>pyruvate + ATP = phosphoenolpyruvate + ADP + H(+)</text>
        <dbReference type="Rhea" id="RHEA:18157"/>
        <dbReference type="ChEBI" id="CHEBI:15361"/>
        <dbReference type="ChEBI" id="CHEBI:15378"/>
        <dbReference type="ChEBI" id="CHEBI:30616"/>
        <dbReference type="ChEBI" id="CHEBI:58702"/>
        <dbReference type="ChEBI" id="CHEBI:456216"/>
        <dbReference type="EC" id="2.7.1.40"/>
    </reaction>
</comment>
<keyword evidence="8 19" id="KW-0808">Transferase</keyword>
<dbReference type="OrthoDB" id="9812123at2"/>
<dbReference type="InterPro" id="IPR001697">
    <property type="entry name" value="Pyr_Knase"/>
</dbReference>
<gene>
    <name evidence="22" type="ORF">BIV57_21770</name>
</gene>
<dbReference type="FunFam" id="2.40.33.10:FF:000001">
    <property type="entry name" value="Pyruvate kinase"/>
    <property type="match status" value="1"/>
</dbReference>
<evidence type="ECO:0000256" key="8">
    <source>
        <dbReference type="ARBA" id="ARBA00022679"/>
    </source>
</evidence>
<dbReference type="Gene3D" id="2.40.33.10">
    <property type="entry name" value="PK beta-barrel domain-like"/>
    <property type="match status" value="1"/>
</dbReference>
<feature type="domain" description="Pyruvate kinase barrel" evidence="20">
    <location>
        <begin position="1"/>
        <end position="322"/>
    </location>
</feature>
<dbReference type="Pfam" id="PF02887">
    <property type="entry name" value="PK_C"/>
    <property type="match status" value="1"/>
</dbReference>
<feature type="domain" description="Pyruvate kinase C-terminal" evidence="21">
    <location>
        <begin position="356"/>
        <end position="468"/>
    </location>
</feature>
<keyword evidence="16 22" id="KW-0670">Pyruvate</keyword>
<comment type="caution">
    <text evidence="22">The sequence shown here is derived from an EMBL/GenBank/DDBJ whole genome shotgun (WGS) entry which is preliminary data.</text>
</comment>
<evidence type="ECO:0000256" key="13">
    <source>
        <dbReference type="ARBA" id="ARBA00022842"/>
    </source>
</evidence>
<comment type="similarity">
    <text evidence="4 19">Belongs to the pyruvate kinase family.</text>
</comment>
<dbReference type="SUPFAM" id="SSF52935">
    <property type="entry name" value="PK C-terminal domain-like"/>
    <property type="match status" value="1"/>
</dbReference>
<dbReference type="Gene3D" id="3.20.20.60">
    <property type="entry name" value="Phosphoenolpyruvate-binding domains"/>
    <property type="match status" value="1"/>
</dbReference>
<dbReference type="Pfam" id="PF00224">
    <property type="entry name" value="PK"/>
    <property type="match status" value="1"/>
</dbReference>
<keyword evidence="12" id="KW-0067">ATP-binding</keyword>
<protein>
    <recommendedName>
        <fullName evidence="7 18">Pyruvate kinase</fullName>
        <ecNumber evidence="6 18">2.7.1.40</ecNumber>
    </recommendedName>
</protein>
<dbReference type="Gene3D" id="3.40.1380.20">
    <property type="entry name" value="Pyruvate kinase, C-terminal domain"/>
    <property type="match status" value="1"/>
</dbReference>
<dbReference type="GO" id="GO:0000287">
    <property type="term" value="F:magnesium ion binding"/>
    <property type="evidence" value="ECO:0007669"/>
    <property type="project" value="UniProtKB-UniRule"/>
</dbReference>
<evidence type="ECO:0000256" key="3">
    <source>
        <dbReference type="ARBA" id="ARBA00004997"/>
    </source>
</evidence>
<dbReference type="InterPro" id="IPR036918">
    <property type="entry name" value="Pyrv_Knase_C_sf"/>
</dbReference>
<dbReference type="NCBIfam" id="TIGR01064">
    <property type="entry name" value="pyruv_kin"/>
    <property type="match status" value="1"/>
</dbReference>
<dbReference type="InterPro" id="IPR015806">
    <property type="entry name" value="Pyrv_Knase_insert_dom_sf"/>
</dbReference>
<dbReference type="AlphaFoldDB" id="A0A1J7B9Y5"/>
<dbReference type="SUPFAM" id="SSF51621">
    <property type="entry name" value="Phosphoenolpyruvate/pyruvate domain"/>
    <property type="match status" value="1"/>
</dbReference>
<keyword evidence="9" id="KW-0479">Metal-binding</keyword>
<comment type="subunit">
    <text evidence="5">Homotetramer.</text>
</comment>
<dbReference type="FunFam" id="3.20.20.60:FF:000025">
    <property type="entry name" value="Pyruvate kinase"/>
    <property type="match status" value="1"/>
</dbReference>
<keyword evidence="15 19" id="KW-0324">Glycolysis</keyword>
<name>A0A1J7B9Y5_9ACTN</name>